<organism evidence="5 6">
    <name type="scientific">Sphingobium boeckii</name>
    <dbReference type="NCBI Taxonomy" id="1082345"/>
    <lineage>
        <taxon>Bacteria</taxon>
        <taxon>Pseudomonadati</taxon>
        <taxon>Pseudomonadota</taxon>
        <taxon>Alphaproteobacteria</taxon>
        <taxon>Sphingomonadales</taxon>
        <taxon>Sphingomonadaceae</taxon>
        <taxon>Sphingobium</taxon>
    </lineage>
</organism>
<keyword evidence="6" id="KW-1185">Reference proteome</keyword>
<dbReference type="SUPFAM" id="SSF51445">
    <property type="entry name" value="(Trans)glycosidases"/>
    <property type="match status" value="1"/>
</dbReference>
<dbReference type="AlphaFoldDB" id="A0A7W9AHS1"/>
<dbReference type="InterPro" id="IPR031330">
    <property type="entry name" value="Gly_Hdrlase_35_cat"/>
</dbReference>
<dbReference type="RefSeq" id="WP_246350546.1">
    <property type="nucleotide sequence ID" value="NZ_JACIJC010000003.1"/>
</dbReference>
<dbReference type="GO" id="GO:0005975">
    <property type="term" value="P:carbohydrate metabolic process"/>
    <property type="evidence" value="ECO:0007669"/>
    <property type="project" value="InterPro"/>
</dbReference>
<dbReference type="InterPro" id="IPR001944">
    <property type="entry name" value="Glycoside_Hdrlase_35"/>
</dbReference>
<dbReference type="EMBL" id="JACIJC010000003">
    <property type="protein sequence ID" value="MBB5685930.1"/>
    <property type="molecule type" value="Genomic_DNA"/>
</dbReference>
<dbReference type="InterPro" id="IPR040719">
    <property type="entry name" value="DUF5597"/>
</dbReference>
<dbReference type="Pfam" id="PF01301">
    <property type="entry name" value="Glyco_hydro_35"/>
    <property type="match status" value="1"/>
</dbReference>
<evidence type="ECO:0000313" key="5">
    <source>
        <dbReference type="EMBL" id="MBB5685930.1"/>
    </source>
</evidence>
<comment type="caution">
    <text evidence="5">The sequence shown here is derived from an EMBL/GenBank/DDBJ whole genome shotgun (WGS) entry which is preliminary data.</text>
</comment>
<feature type="chain" id="PRO_5031415884" description="Beta-galactosidase GanA" evidence="2">
    <location>
        <begin position="24"/>
        <end position="540"/>
    </location>
</feature>
<feature type="domain" description="Glycoside hydrolase 35 catalytic" evidence="3">
    <location>
        <begin position="38"/>
        <end position="221"/>
    </location>
</feature>
<dbReference type="GO" id="GO:0004553">
    <property type="term" value="F:hydrolase activity, hydrolyzing O-glycosyl compounds"/>
    <property type="evidence" value="ECO:0007669"/>
    <property type="project" value="InterPro"/>
</dbReference>
<evidence type="ECO:0000259" key="4">
    <source>
        <dbReference type="Pfam" id="PF18120"/>
    </source>
</evidence>
<evidence type="ECO:0000313" key="6">
    <source>
        <dbReference type="Proteomes" id="UP000549617"/>
    </source>
</evidence>
<protein>
    <recommendedName>
        <fullName evidence="7">Beta-galactosidase GanA</fullName>
    </recommendedName>
</protein>
<dbReference type="Gene3D" id="2.60.220.20">
    <property type="entry name" value="putative beta-Galactosidase from caulobacter crescentus"/>
    <property type="match status" value="1"/>
</dbReference>
<evidence type="ECO:0000256" key="1">
    <source>
        <dbReference type="ARBA" id="ARBA00009809"/>
    </source>
</evidence>
<dbReference type="Proteomes" id="UP000549617">
    <property type="component" value="Unassembled WGS sequence"/>
</dbReference>
<dbReference type="Pfam" id="PF18120">
    <property type="entry name" value="DUF5597"/>
    <property type="match status" value="1"/>
</dbReference>
<proteinExistence type="inferred from homology"/>
<sequence>MKPGRILLGILAGLSLQAASARAQRDLPYLEPRGEAVQLIVDGAPYLALAGELHNSSPSSPAYMAPIWDRLAKNNVKTVIGAASWELVEPEEGRYDFTAVDDQIKQARARGIRLVMIWFGAYKNAESKYAPSWVRRDETRFPRAARTGSNAMGAFFTTMLSAFNDRLAEADARAFAALMRHIKKVDRDQTIIMMQVENEVGLLGDSRDRSAQANAAWSQQVPAELMAYLRTHRNMLKPSLVELWGRQGFRETGSWAEVFGSDPLAEEVFMAWGFGRYVDRVAKAGAAEYALPMFANAWLGPQPGALVPGQYPSGGPVARMMDVWKAAAPSLALLAPDIYVKEFDETLALYRRADNPIFVPEAKLDAGNLFIALGKHAAIGFSPFGIEDAPDGHDVFNAYRTLNGMTGPIARAQAEGRIRGFKLPVGGKWEERLGGYDISITGPGSTLGAFGAGTGAEAVKTSGYGLIIQQSDDEYLVVGRGIAIKFAAPDREVEIDSAQEGTFENGRWIAGRTLNGDERYALFPTDDLRIVRMKLLRRRL</sequence>
<comment type="similarity">
    <text evidence="1">Belongs to the glycosyl hydrolase 35 family.</text>
</comment>
<reference evidence="5 6" key="1">
    <citation type="submission" date="2020-08" db="EMBL/GenBank/DDBJ databases">
        <title>Genomic Encyclopedia of Type Strains, Phase IV (KMG-IV): sequencing the most valuable type-strain genomes for metagenomic binning, comparative biology and taxonomic classification.</title>
        <authorList>
            <person name="Goeker M."/>
        </authorList>
    </citation>
    <scope>NUCLEOTIDE SEQUENCE [LARGE SCALE GENOMIC DNA]</scope>
    <source>
        <strain evidence="5 6">DSM 25079</strain>
    </source>
</reference>
<dbReference type="PANTHER" id="PTHR23421">
    <property type="entry name" value="BETA-GALACTOSIDASE RELATED"/>
    <property type="match status" value="1"/>
</dbReference>
<dbReference type="Gene3D" id="3.20.20.80">
    <property type="entry name" value="Glycosidases"/>
    <property type="match status" value="1"/>
</dbReference>
<evidence type="ECO:0000256" key="2">
    <source>
        <dbReference type="SAM" id="SignalP"/>
    </source>
</evidence>
<gene>
    <name evidence="5" type="ORF">FHS49_001946</name>
</gene>
<name>A0A7W9AHS1_9SPHN</name>
<accession>A0A7W9AHS1</accession>
<feature type="signal peptide" evidence="2">
    <location>
        <begin position="1"/>
        <end position="23"/>
    </location>
</feature>
<evidence type="ECO:0008006" key="7">
    <source>
        <dbReference type="Google" id="ProtNLM"/>
    </source>
</evidence>
<keyword evidence="2" id="KW-0732">Signal</keyword>
<evidence type="ECO:0000259" key="3">
    <source>
        <dbReference type="Pfam" id="PF01301"/>
    </source>
</evidence>
<feature type="domain" description="DUF5597" evidence="4">
    <location>
        <begin position="397"/>
        <end position="521"/>
    </location>
</feature>
<dbReference type="InterPro" id="IPR017853">
    <property type="entry name" value="GH"/>
</dbReference>